<accession>A0ACB9VJA3</accession>
<evidence type="ECO:0000313" key="1">
    <source>
        <dbReference type="EMBL" id="KAI4589703.1"/>
    </source>
</evidence>
<proteinExistence type="predicted"/>
<keyword evidence="2" id="KW-1185">Reference proteome</keyword>
<gene>
    <name evidence="1" type="ORF">MJG53_000752</name>
</gene>
<reference evidence="1" key="1">
    <citation type="submission" date="2022-03" db="EMBL/GenBank/DDBJ databases">
        <title>Genomic analyses of argali, domestic sheep and their hybrids provide insights into chromosomal evolution, heterosis and genetic basis of agronomic traits.</title>
        <authorList>
            <person name="Li M."/>
        </authorList>
    </citation>
    <scope>NUCLEOTIDE SEQUENCE</scope>
    <source>
        <strain evidence="1">F1 hybrid</strain>
    </source>
</reference>
<dbReference type="Proteomes" id="UP001057279">
    <property type="component" value="Linkage Group LG01"/>
</dbReference>
<comment type="caution">
    <text evidence="1">The sequence shown here is derived from an EMBL/GenBank/DDBJ whole genome shotgun (WGS) entry which is preliminary data.</text>
</comment>
<sequence length="135" mass="15834">MYVGGHSPHQQFSDISWVSYNLTQFYYVSGDRIKFHRLRTQSHRPTLLPVLLMTSYKSKVPRTHSLGYRLRSQSYRTPTTTSEANYKSRFITCASHHVPSLDLVNLLKWLKKLREAFYVIDYCFIINGYYSGTAK</sequence>
<organism evidence="1 2">
    <name type="scientific">Ovis ammon polii x Ovis aries</name>
    <dbReference type="NCBI Taxonomy" id="2918886"/>
    <lineage>
        <taxon>Eukaryota</taxon>
        <taxon>Metazoa</taxon>
        <taxon>Chordata</taxon>
        <taxon>Craniata</taxon>
        <taxon>Vertebrata</taxon>
        <taxon>Euteleostomi</taxon>
        <taxon>Mammalia</taxon>
        <taxon>Eutheria</taxon>
        <taxon>Laurasiatheria</taxon>
        <taxon>Artiodactyla</taxon>
        <taxon>Ruminantia</taxon>
        <taxon>Pecora</taxon>
        <taxon>Bovidae</taxon>
        <taxon>Caprinae</taxon>
        <taxon>Ovis</taxon>
    </lineage>
</organism>
<protein>
    <submittedName>
        <fullName evidence="1">Uncharacterized protein</fullName>
    </submittedName>
</protein>
<evidence type="ECO:0000313" key="2">
    <source>
        <dbReference type="Proteomes" id="UP001057279"/>
    </source>
</evidence>
<dbReference type="EMBL" id="CM043026">
    <property type="protein sequence ID" value="KAI4589703.1"/>
    <property type="molecule type" value="Genomic_DNA"/>
</dbReference>
<name>A0ACB9VJA3_9CETA</name>